<evidence type="ECO:0000256" key="6">
    <source>
        <dbReference type="SAM" id="MobiDB-lite"/>
    </source>
</evidence>
<dbReference type="EMBL" id="LSRS01000001">
    <property type="protein sequence ID" value="KAF1086659.1"/>
    <property type="molecule type" value="Genomic_DNA"/>
</dbReference>
<keyword evidence="10" id="KW-1185">Reference proteome</keyword>
<sequence length="113" mass="12798">MDWRFVLSLFFAVIVTIFAVQNANTAEVRFLHLELNISQALVILVSAIIGAVTVLLLSIIRSFKLKKKMKELNKVITNLKEENVQFKQALALDKSQHPSQSTPNEPRVPNKKI</sequence>
<keyword evidence="3 7" id="KW-1133">Transmembrane helix</keyword>
<organism evidence="9 10">
    <name type="scientific">Sporotomaculum syntrophicum</name>
    <dbReference type="NCBI Taxonomy" id="182264"/>
    <lineage>
        <taxon>Bacteria</taxon>
        <taxon>Bacillati</taxon>
        <taxon>Bacillota</taxon>
        <taxon>Clostridia</taxon>
        <taxon>Eubacteriales</taxon>
        <taxon>Desulfallaceae</taxon>
        <taxon>Sporotomaculum</taxon>
    </lineage>
</organism>
<gene>
    <name evidence="9" type="ORF">SPSYN_00378</name>
</gene>
<keyword evidence="5" id="KW-0175">Coiled coil</keyword>
<keyword evidence="4 7" id="KW-0472">Membrane</keyword>
<evidence type="ECO:0000256" key="2">
    <source>
        <dbReference type="ARBA" id="ARBA00022692"/>
    </source>
</evidence>
<dbReference type="RefSeq" id="WP_161820795.1">
    <property type="nucleotide sequence ID" value="NZ_LSRS01000001.1"/>
</dbReference>
<proteinExistence type="predicted"/>
<protein>
    <recommendedName>
        <fullName evidence="8">Lipopolysaccharide assembly protein A domain-containing protein</fullName>
    </recommendedName>
</protein>
<dbReference type="PANTHER" id="PTHR41335:SF1">
    <property type="entry name" value="MEMBRANE PROTEIN"/>
    <property type="match status" value="1"/>
</dbReference>
<comment type="caution">
    <text evidence="9">The sequence shown here is derived from an EMBL/GenBank/DDBJ whole genome shotgun (WGS) entry which is preliminary data.</text>
</comment>
<dbReference type="Pfam" id="PF06305">
    <property type="entry name" value="LapA_dom"/>
    <property type="match status" value="1"/>
</dbReference>
<evidence type="ECO:0000313" key="9">
    <source>
        <dbReference type="EMBL" id="KAF1086659.1"/>
    </source>
</evidence>
<dbReference type="Proteomes" id="UP000798488">
    <property type="component" value="Unassembled WGS sequence"/>
</dbReference>
<name>A0A9D2WSP2_9FIRM</name>
<dbReference type="InterPro" id="IPR010445">
    <property type="entry name" value="LapA_dom"/>
</dbReference>
<evidence type="ECO:0000313" key="10">
    <source>
        <dbReference type="Proteomes" id="UP000798488"/>
    </source>
</evidence>
<reference evidence="9" key="1">
    <citation type="submission" date="2016-02" db="EMBL/GenBank/DDBJ databases">
        <title>Draft Genome Sequence of Sporotomaculum syntrophicum Strain FB, a Syntrophic Benzoate Degrader.</title>
        <authorList>
            <person name="Nobu M.K."/>
            <person name="Narihiro T."/>
            <person name="Qiu Y.-L."/>
            <person name="Ohashi A."/>
            <person name="Liu W.-T."/>
            <person name="Yuji S."/>
        </authorList>
    </citation>
    <scope>NUCLEOTIDE SEQUENCE</scope>
    <source>
        <strain evidence="9">FB</strain>
    </source>
</reference>
<feature type="transmembrane region" description="Helical" evidence="7">
    <location>
        <begin position="41"/>
        <end position="60"/>
    </location>
</feature>
<keyword evidence="2 7" id="KW-0812">Transmembrane</keyword>
<feature type="coiled-coil region" evidence="5">
    <location>
        <begin position="62"/>
        <end position="89"/>
    </location>
</feature>
<evidence type="ECO:0000256" key="5">
    <source>
        <dbReference type="SAM" id="Coils"/>
    </source>
</evidence>
<feature type="region of interest" description="Disordered" evidence="6">
    <location>
        <begin position="91"/>
        <end position="113"/>
    </location>
</feature>
<evidence type="ECO:0000256" key="3">
    <source>
        <dbReference type="ARBA" id="ARBA00022989"/>
    </source>
</evidence>
<evidence type="ECO:0000256" key="1">
    <source>
        <dbReference type="ARBA" id="ARBA00022475"/>
    </source>
</evidence>
<keyword evidence="1" id="KW-1003">Cell membrane</keyword>
<feature type="domain" description="Lipopolysaccharide assembly protein A" evidence="8">
    <location>
        <begin position="21"/>
        <end position="83"/>
    </location>
</feature>
<dbReference type="PANTHER" id="PTHR41335">
    <property type="entry name" value="MEMBRANE PROTEIN-RELATED"/>
    <property type="match status" value="1"/>
</dbReference>
<dbReference type="OrthoDB" id="1708221at2"/>
<dbReference type="GO" id="GO:0005886">
    <property type="term" value="C:plasma membrane"/>
    <property type="evidence" value="ECO:0007669"/>
    <property type="project" value="InterPro"/>
</dbReference>
<evidence type="ECO:0000256" key="7">
    <source>
        <dbReference type="SAM" id="Phobius"/>
    </source>
</evidence>
<accession>A0A9D2WSP2</accession>
<evidence type="ECO:0000259" key="8">
    <source>
        <dbReference type="Pfam" id="PF06305"/>
    </source>
</evidence>
<dbReference type="AlphaFoldDB" id="A0A9D2WSP2"/>
<evidence type="ECO:0000256" key="4">
    <source>
        <dbReference type="ARBA" id="ARBA00023136"/>
    </source>
</evidence>